<organism evidence="1 2">
    <name type="scientific">Gallionella capsiferriformans (strain ES-2)</name>
    <name type="common">Gallionella ferruginea capsiferriformans (strain ES-2)</name>
    <dbReference type="NCBI Taxonomy" id="395494"/>
    <lineage>
        <taxon>Bacteria</taxon>
        <taxon>Pseudomonadati</taxon>
        <taxon>Pseudomonadota</taxon>
        <taxon>Betaproteobacteria</taxon>
        <taxon>Nitrosomonadales</taxon>
        <taxon>Gallionellaceae</taxon>
        <taxon>Gallionella</taxon>
    </lineage>
</organism>
<dbReference type="RefSeq" id="WP_013293544.1">
    <property type="nucleotide sequence ID" value="NC_014394.1"/>
</dbReference>
<gene>
    <name evidence="1" type="ordered locus">Galf_1587</name>
</gene>
<dbReference type="InterPro" id="IPR004027">
    <property type="entry name" value="SEC_C_motif"/>
</dbReference>
<keyword evidence="2" id="KW-1185">Reference proteome</keyword>
<dbReference type="KEGG" id="gca:Galf_1587"/>
<protein>
    <submittedName>
        <fullName evidence="1">YecA family protein</fullName>
    </submittedName>
</protein>
<proteinExistence type="predicted"/>
<dbReference type="PANTHER" id="PTHR33747:SF1">
    <property type="entry name" value="ADENYLATE CYCLASE-ASSOCIATED CAP C-TERMINAL DOMAIN-CONTAINING PROTEIN"/>
    <property type="match status" value="1"/>
</dbReference>
<name>D9SGF8_GALCS</name>
<dbReference type="SUPFAM" id="SSF103642">
    <property type="entry name" value="Sec-C motif"/>
    <property type="match status" value="1"/>
</dbReference>
<dbReference type="Proteomes" id="UP000001235">
    <property type="component" value="Chromosome"/>
</dbReference>
<dbReference type="InterPro" id="IPR036255">
    <property type="entry name" value="YgfB-like_sf"/>
</dbReference>
<dbReference type="NCBIfam" id="TIGR02292">
    <property type="entry name" value="ygfB_yecA"/>
    <property type="match status" value="1"/>
</dbReference>
<dbReference type="eggNOG" id="COG3318">
    <property type="taxonomic scope" value="Bacteria"/>
</dbReference>
<dbReference type="PANTHER" id="PTHR33747">
    <property type="entry name" value="UPF0225 PROTEIN SCO1677"/>
    <property type="match status" value="1"/>
</dbReference>
<reference evidence="1 2" key="1">
    <citation type="submission" date="2010-08" db="EMBL/GenBank/DDBJ databases">
        <title>Complete sequence of Gallionella capsiferriformans ES-2.</title>
        <authorList>
            <consortium name="US DOE Joint Genome Institute"/>
            <person name="Lucas S."/>
            <person name="Copeland A."/>
            <person name="Lapidus A."/>
            <person name="Cheng J.-F."/>
            <person name="Bruce D."/>
            <person name="Goodwin L."/>
            <person name="Pitluck S."/>
            <person name="Chertkov O."/>
            <person name="Davenport K.W."/>
            <person name="Detter J.C."/>
            <person name="Han C."/>
            <person name="Tapia R."/>
            <person name="Land M."/>
            <person name="Hauser L."/>
            <person name="Chang Y.-J."/>
            <person name="Jeffries C."/>
            <person name="Kyrpides N."/>
            <person name="Ivanova N."/>
            <person name="Mikhailova N."/>
            <person name="Shelobolina E.S."/>
            <person name="Picardal F."/>
            <person name="Roden E."/>
            <person name="Emerson D."/>
            <person name="Woyke T."/>
        </authorList>
    </citation>
    <scope>NUCLEOTIDE SEQUENCE [LARGE SCALE GENOMIC DNA]</scope>
    <source>
        <strain evidence="1 2">ES-2</strain>
    </source>
</reference>
<dbReference type="HOGENOM" id="CLU_078487_1_1_4"/>
<dbReference type="Pfam" id="PF03695">
    <property type="entry name" value="UPF0149"/>
    <property type="match status" value="1"/>
</dbReference>
<dbReference type="Gene3D" id="3.10.450.50">
    <property type="match status" value="1"/>
</dbReference>
<evidence type="ECO:0000313" key="2">
    <source>
        <dbReference type="Proteomes" id="UP000001235"/>
    </source>
</evidence>
<dbReference type="eggNOG" id="COG3012">
    <property type="taxonomic scope" value="Bacteria"/>
</dbReference>
<dbReference type="SUPFAM" id="SSF101327">
    <property type="entry name" value="YgfB-like"/>
    <property type="match status" value="1"/>
</dbReference>
<accession>D9SGF8</accession>
<dbReference type="STRING" id="395494.Galf_1587"/>
<dbReference type="EMBL" id="CP002159">
    <property type="protein sequence ID" value="ADL55605.1"/>
    <property type="molecule type" value="Genomic_DNA"/>
</dbReference>
<dbReference type="OrthoDB" id="570299at2"/>
<dbReference type="AlphaFoldDB" id="D9SGF8"/>
<sequence>MSAIKPPVTPPYLTDEEMDELGNFLISDATSDETMMLDRLDGFLTALASGPFMPANNVWLPQVWGPAVQDEPTFASYAQMERITALIMKNRSSIVLRLRENLDTFDPVFDSAVYPDSEREFVDGEMWAYGYMTGIHLQREAWQRFFDDSQSAELLRPIYLLGTEELDADAEALVESPAQREALSMQIPESIAAIYRFWQPYRVATPVPVSHFQREQPKIGRNEKCPCGSGRKFKKCCGVSNESE</sequence>
<evidence type="ECO:0000313" key="1">
    <source>
        <dbReference type="EMBL" id="ADL55605.1"/>
    </source>
</evidence>
<dbReference type="Pfam" id="PF02810">
    <property type="entry name" value="SEC-C"/>
    <property type="match status" value="1"/>
</dbReference>
<dbReference type="InterPro" id="IPR011978">
    <property type="entry name" value="YgfB-like"/>
</dbReference>